<accession>A0A3Q8RTH2</accession>
<gene>
    <name evidence="1" type="ORF">D6T69_09930</name>
</gene>
<dbReference type="AlphaFoldDB" id="A0A3Q8RTH2"/>
<dbReference type="KEGG" id="tsig:D6T69_09930"/>
<dbReference type="Gene3D" id="2.120.10.60">
    <property type="entry name" value="Tricorn protease N-terminal domain"/>
    <property type="match status" value="1"/>
</dbReference>
<organism evidence="1 2">
    <name type="scientific">Tenacibaculum singaporense</name>
    <dbReference type="NCBI Taxonomy" id="2358479"/>
    <lineage>
        <taxon>Bacteria</taxon>
        <taxon>Pseudomonadati</taxon>
        <taxon>Bacteroidota</taxon>
        <taxon>Flavobacteriia</taxon>
        <taxon>Flavobacteriales</taxon>
        <taxon>Flavobacteriaceae</taxon>
        <taxon>Tenacibaculum</taxon>
    </lineage>
</organism>
<dbReference type="SUPFAM" id="SSF82171">
    <property type="entry name" value="DPP6 N-terminal domain-like"/>
    <property type="match status" value="1"/>
</dbReference>
<dbReference type="EMBL" id="CP032548">
    <property type="protein sequence ID" value="AZJ35819.1"/>
    <property type="molecule type" value="Genomic_DNA"/>
</dbReference>
<name>A0A3Q8RTH2_9FLAO</name>
<protein>
    <submittedName>
        <fullName evidence="1">DUF5050 domain-containing protein</fullName>
    </submittedName>
</protein>
<evidence type="ECO:0000313" key="1">
    <source>
        <dbReference type="EMBL" id="AZJ35819.1"/>
    </source>
</evidence>
<dbReference type="PANTHER" id="PTHR36842:SF1">
    <property type="entry name" value="PROTEIN TOLB"/>
    <property type="match status" value="1"/>
</dbReference>
<proteinExistence type="predicted"/>
<dbReference type="Gene3D" id="2.120.10.30">
    <property type="entry name" value="TolB, C-terminal domain"/>
    <property type="match status" value="1"/>
</dbReference>
<dbReference type="RefSeq" id="WP_125067581.1">
    <property type="nucleotide sequence ID" value="NZ_CP032548.1"/>
</dbReference>
<evidence type="ECO:0000313" key="2">
    <source>
        <dbReference type="Proteomes" id="UP000274593"/>
    </source>
</evidence>
<keyword evidence="2" id="KW-1185">Reference proteome</keyword>
<sequence length="570" mass="65316">MNKLYFIKILVFILFFNACNIKNKTSKDTNLQTIESPYLGQKPPGLIPKPFAPGIVTTDGWEVSGVFTPDLKEFYFIREGEKEGQQEIVVIQYENNQWKDSVISSRVGTPFISPDGKTMHLSKRYKERTKDGKWSEIKKLDYPFKDLPIMRLTASAKGTYFFDEFKSDFTGDIRYSRFVNGKYEEPKLLNSKINSGKSFHPFIAPDESYLIFDGKRDGGYGNSDIYICFKQQDGSWGEPINMGDKINTDAWEALACVTPDGKYFFFNRSMGSKDKDYENVDIFWVSTKVIENLKPKIDLTSYEIAYSSKDLDNRDIFLTNIESKSKIKIINHVGADGYPAWSPDGKRIAFYAKYDGNKTWSIHTMNSDGSNRQRLTHAENKWDSSPTWSPDGSKIVFSREYKEKEGNWQTEIWIMNSDGSQLNQIESLRGGGPHFTSDGRLLFHSEFENKKSEISIVDIDGGNITQLTSNETEDWHPEISPDGSKIVFMSNRDGNYEIYVMNIDGSNQKRLTFNNVDDWNPSWSPDGSKIIFSSSNKDNFFDIYMMNKDSSSVRKIIDNGSQASWAKVHH</sequence>
<dbReference type="InterPro" id="IPR011042">
    <property type="entry name" value="6-blade_b-propeller_TolB-like"/>
</dbReference>
<reference evidence="1 2" key="1">
    <citation type="submission" date="2018-09" db="EMBL/GenBank/DDBJ databases">
        <title>Insights into the microbiota of Asian seabass (Lates calcarifer) with tenacibaculosis symptoms and description of sp. nov. Tenacibaculum singaporense.</title>
        <authorList>
            <person name="Miyake S."/>
            <person name="Soh M."/>
            <person name="Azman M.N."/>
            <person name="Ngoh S.Y."/>
            <person name="Orban L."/>
        </authorList>
    </citation>
    <scope>NUCLEOTIDE SEQUENCE [LARGE SCALE GENOMIC DNA]</scope>
    <source>
        <strain evidence="1 2">DSM 106434</strain>
    </source>
</reference>
<dbReference type="Proteomes" id="UP000274593">
    <property type="component" value="Chromosome"/>
</dbReference>
<dbReference type="Pfam" id="PF26549">
    <property type="entry name" value="Tricorn_N"/>
    <property type="match status" value="2"/>
</dbReference>
<dbReference type="SUPFAM" id="SSF69304">
    <property type="entry name" value="Tricorn protease N-terminal domain"/>
    <property type="match status" value="1"/>
</dbReference>
<dbReference type="PANTHER" id="PTHR36842">
    <property type="entry name" value="PROTEIN TOLB HOMOLOG"/>
    <property type="match status" value="1"/>
</dbReference>